<dbReference type="HOGENOM" id="CLU_1212648_0_0_2"/>
<reference evidence="2 3" key="1">
    <citation type="journal article" date="2015" name="Stand. Genomic Sci.">
        <title>Complete genome sequence of and proposal of Thermofilum uzonense sp. nov. a novel hyperthermophilic crenarchaeon and emended description of the genus Thermofilum.</title>
        <authorList>
            <person name="Toshchakov S.V."/>
            <person name="Korzhenkov A.A."/>
            <person name="Samarov N.I."/>
            <person name="Mazunin I.O."/>
            <person name="Mozhey O.I."/>
            <person name="Shmyr I.S."/>
            <person name="Derbikova K.S."/>
            <person name="Taranov E.A."/>
            <person name="Dominova I.N."/>
            <person name="Bonch-Osmolovskaya E.A."/>
            <person name="Patrushev M.V."/>
            <person name="Podosokorskaya O.A."/>
            <person name="Kublanov I.V."/>
        </authorList>
    </citation>
    <scope>NUCLEOTIDE SEQUENCE [LARGE SCALE GENOMIC DNA]</scope>
    <source>
        <strain evidence="2 3">1807-2</strain>
    </source>
</reference>
<feature type="transmembrane region" description="Helical" evidence="1">
    <location>
        <begin position="12"/>
        <end position="33"/>
    </location>
</feature>
<sequence length="242" mass="25894">MKNLPRSLQVSLIAVNATLYAVLGYLTYLGVFAPALGTVRFWPSVFVPAVFAIAFSPLIGGLGAAIGIFISDMMIHGNPLLSLTVGVPANFLGFYTVGVVYRYVRNTRNALTLTLIEILAVSASLYLVSSLGVLDKGFVFSATLAIVFTIALTLAFMLIYKGEASRVAFAGSTGLILGSAVIGIGVWLYSQFFLLPTGEKGLPLWAALVWFLWTYITEVPFIVLLAPPVIHLLEKLGLAKSG</sequence>
<accession>A0A0F7CL28</accession>
<evidence type="ECO:0008006" key="4">
    <source>
        <dbReference type="Google" id="ProtNLM"/>
    </source>
</evidence>
<keyword evidence="1" id="KW-1133">Transmembrane helix</keyword>
<keyword evidence="1" id="KW-0812">Transmembrane</keyword>
<dbReference type="Proteomes" id="UP000067434">
    <property type="component" value="Chromosome"/>
</dbReference>
<keyword evidence="3" id="KW-1185">Reference proteome</keyword>
<protein>
    <recommendedName>
        <fullName evidence="4">QueT transporter family protein</fullName>
    </recommendedName>
</protein>
<dbReference type="GeneID" id="25401465"/>
<dbReference type="PATRIC" id="fig|1550241.5.peg.954"/>
<feature type="transmembrane region" description="Helical" evidence="1">
    <location>
        <begin position="82"/>
        <end position="104"/>
    </location>
</feature>
<dbReference type="EMBL" id="CP009961">
    <property type="protein sequence ID" value="AKG38686.1"/>
    <property type="molecule type" value="Genomic_DNA"/>
</dbReference>
<feature type="transmembrane region" description="Helical" evidence="1">
    <location>
        <begin position="167"/>
        <end position="190"/>
    </location>
</feature>
<dbReference type="AlphaFoldDB" id="A0A0F7CL28"/>
<keyword evidence="1" id="KW-0472">Membrane</keyword>
<organism evidence="2 3">
    <name type="scientific">Infirmifilum uzonense</name>
    <dbReference type="NCBI Taxonomy" id="1550241"/>
    <lineage>
        <taxon>Archaea</taxon>
        <taxon>Thermoproteota</taxon>
        <taxon>Thermoprotei</taxon>
        <taxon>Thermofilales</taxon>
        <taxon>Thermofilaceae</taxon>
        <taxon>Infirmifilum</taxon>
    </lineage>
</organism>
<dbReference type="KEGG" id="thf:MA03_04500"/>
<proteinExistence type="predicted"/>
<feature type="transmembrane region" description="Helical" evidence="1">
    <location>
        <begin position="138"/>
        <end position="160"/>
    </location>
</feature>
<dbReference type="RefSeq" id="WP_052884131.1">
    <property type="nucleotide sequence ID" value="NZ_CP009961.1"/>
</dbReference>
<gene>
    <name evidence="2" type="ORF">MA03_04500</name>
</gene>
<evidence type="ECO:0000313" key="3">
    <source>
        <dbReference type="Proteomes" id="UP000067434"/>
    </source>
</evidence>
<evidence type="ECO:0000313" key="2">
    <source>
        <dbReference type="EMBL" id="AKG38686.1"/>
    </source>
</evidence>
<feature type="transmembrane region" description="Helical" evidence="1">
    <location>
        <begin position="45"/>
        <end position="70"/>
    </location>
</feature>
<dbReference type="OrthoDB" id="31464at2157"/>
<name>A0A0F7CL28_9CREN</name>
<evidence type="ECO:0000256" key="1">
    <source>
        <dbReference type="SAM" id="Phobius"/>
    </source>
</evidence>
<dbReference type="STRING" id="1550241.MA03_04500"/>
<feature type="transmembrane region" description="Helical" evidence="1">
    <location>
        <begin position="202"/>
        <end position="226"/>
    </location>
</feature>
<feature type="transmembrane region" description="Helical" evidence="1">
    <location>
        <begin position="111"/>
        <end position="132"/>
    </location>
</feature>